<sequence length="216" mass="24863">MVRKNFDQELEELNQELLKMGSMVEEAIHKAVTSLAEGDVELAEEVMENDDQIDEFEVTIEKKCIKLIALQQPVARDLRTIGMISKIITDLERMGDYAYNIARITTEIANEPLIKPLVDIPRMTKITQEMVRECLDAFVNLDVDKAKEVADMDEEVDRINEQILRELLTYMMEDASTITQATRLMFTGRYLERIADHATNICERIVYMVTGKRVSL</sequence>
<evidence type="ECO:0000256" key="7">
    <source>
        <dbReference type="PIRNR" id="PIRNR003107"/>
    </source>
</evidence>
<protein>
    <recommendedName>
        <fullName evidence="7">Phosphate-specific transport system accessory protein PhoU</fullName>
    </recommendedName>
</protein>
<dbReference type="RefSeq" id="WP_078808638.1">
    <property type="nucleotide sequence ID" value="NZ_FUWM01000003.1"/>
</dbReference>
<comment type="function">
    <text evidence="7">Plays a role in the regulation of phosphate uptake.</text>
</comment>
<keyword evidence="5 7" id="KW-0963">Cytoplasm</keyword>
<dbReference type="EMBL" id="FUWM01000003">
    <property type="protein sequence ID" value="SJZ30673.1"/>
    <property type="molecule type" value="Genomic_DNA"/>
</dbReference>
<feature type="domain" description="PhoU" evidence="9">
    <location>
        <begin position="120"/>
        <end position="205"/>
    </location>
</feature>
<evidence type="ECO:0000313" key="11">
    <source>
        <dbReference type="Proteomes" id="UP000190625"/>
    </source>
</evidence>
<dbReference type="PANTHER" id="PTHR42930:SF3">
    <property type="entry name" value="PHOSPHATE-SPECIFIC TRANSPORT SYSTEM ACCESSORY PROTEIN PHOU"/>
    <property type="match status" value="1"/>
</dbReference>
<dbReference type="GO" id="GO:0005737">
    <property type="term" value="C:cytoplasm"/>
    <property type="evidence" value="ECO:0007669"/>
    <property type="project" value="UniProtKB-SubCell"/>
</dbReference>
<gene>
    <name evidence="10" type="ORF">SAMN02745118_00101</name>
</gene>
<keyword evidence="6 7" id="KW-0592">Phosphate transport</keyword>
<dbReference type="STRING" id="142842.SAMN02745118_00101"/>
<dbReference type="PANTHER" id="PTHR42930">
    <property type="entry name" value="PHOSPHATE-SPECIFIC TRANSPORT SYSTEM ACCESSORY PROTEIN PHOU"/>
    <property type="match status" value="1"/>
</dbReference>
<proteinExistence type="inferred from homology"/>
<keyword evidence="4 7" id="KW-0813">Transport</keyword>
<dbReference type="Gene3D" id="1.20.58.220">
    <property type="entry name" value="Phosphate transport system protein phou homolog 2, domain 2"/>
    <property type="match status" value="1"/>
</dbReference>
<dbReference type="GO" id="GO:0030643">
    <property type="term" value="P:intracellular phosphate ion homeostasis"/>
    <property type="evidence" value="ECO:0007669"/>
    <property type="project" value="InterPro"/>
</dbReference>
<accession>A0A1T4JKN6</accession>
<dbReference type="FunFam" id="1.20.58.220:FF:000004">
    <property type="entry name" value="Phosphate-specific transport system accessory protein PhoU"/>
    <property type="match status" value="1"/>
</dbReference>
<evidence type="ECO:0000256" key="5">
    <source>
        <dbReference type="ARBA" id="ARBA00022490"/>
    </source>
</evidence>
<keyword evidence="11" id="KW-1185">Reference proteome</keyword>
<dbReference type="InterPro" id="IPR026022">
    <property type="entry name" value="PhoU_dom"/>
</dbReference>
<organism evidence="10 11">
    <name type="scientific">Selenihalanaerobacter shriftii</name>
    <dbReference type="NCBI Taxonomy" id="142842"/>
    <lineage>
        <taxon>Bacteria</taxon>
        <taxon>Bacillati</taxon>
        <taxon>Bacillota</taxon>
        <taxon>Clostridia</taxon>
        <taxon>Halanaerobiales</taxon>
        <taxon>Halobacteroidaceae</taxon>
        <taxon>Selenihalanaerobacter</taxon>
    </lineage>
</organism>
<dbReference type="InterPro" id="IPR038078">
    <property type="entry name" value="PhoU-like_sf"/>
</dbReference>
<evidence type="ECO:0000313" key="10">
    <source>
        <dbReference type="EMBL" id="SJZ30673.1"/>
    </source>
</evidence>
<reference evidence="11" key="1">
    <citation type="submission" date="2017-02" db="EMBL/GenBank/DDBJ databases">
        <authorList>
            <person name="Varghese N."/>
            <person name="Submissions S."/>
        </authorList>
    </citation>
    <scope>NUCLEOTIDE SEQUENCE [LARGE SCALE GENOMIC DNA]</scope>
    <source>
        <strain evidence="11">ATCC BAA-73</strain>
    </source>
</reference>
<dbReference type="NCBIfam" id="TIGR02135">
    <property type="entry name" value="phoU_full"/>
    <property type="match status" value="1"/>
</dbReference>
<evidence type="ECO:0000256" key="3">
    <source>
        <dbReference type="ARBA" id="ARBA00011738"/>
    </source>
</evidence>
<dbReference type="GO" id="GO:0045936">
    <property type="term" value="P:negative regulation of phosphate metabolic process"/>
    <property type="evidence" value="ECO:0007669"/>
    <property type="project" value="InterPro"/>
</dbReference>
<dbReference type="PIRSF" id="PIRSF003107">
    <property type="entry name" value="PhoU"/>
    <property type="match status" value="1"/>
</dbReference>
<evidence type="ECO:0000256" key="4">
    <source>
        <dbReference type="ARBA" id="ARBA00022448"/>
    </source>
</evidence>
<dbReference type="OrthoDB" id="9814256at2"/>
<evidence type="ECO:0000256" key="6">
    <source>
        <dbReference type="ARBA" id="ARBA00022592"/>
    </source>
</evidence>
<dbReference type="AlphaFoldDB" id="A0A1T4JKN6"/>
<feature type="coiled-coil region" evidence="8">
    <location>
        <begin position="3"/>
        <end position="30"/>
    </location>
</feature>
<comment type="subunit">
    <text evidence="3 7">Homodimer.</text>
</comment>
<comment type="similarity">
    <text evidence="2 7">Belongs to the PhoU family.</text>
</comment>
<dbReference type="Proteomes" id="UP000190625">
    <property type="component" value="Unassembled WGS sequence"/>
</dbReference>
<dbReference type="InterPro" id="IPR028366">
    <property type="entry name" value="PhoU"/>
</dbReference>
<dbReference type="SUPFAM" id="SSF109755">
    <property type="entry name" value="PhoU-like"/>
    <property type="match status" value="1"/>
</dbReference>
<evidence type="ECO:0000256" key="8">
    <source>
        <dbReference type="SAM" id="Coils"/>
    </source>
</evidence>
<evidence type="ECO:0000256" key="2">
    <source>
        <dbReference type="ARBA" id="ARBA00008107"/>
    </source>
</evidence>
<evidence type="ECO:0000259" key="9">
    <source>
        <dbReference type="Pfam" id="PF01895"/>
    </source>
</evidence>
<comment type="subcellular location">
    <subcellularLocation>
        <location evidence="1 7">Cytoplasm</location>
    </subcellularLocation>
</comment>
<keyword evidence="8" id="KW-0175">Coiled coil</keyword>
<evidence type="ECO:0000256" key="1">
    <source>
        <dbReference type="ARBA" id="ARBA00004496"/>
    </source>
</evidence>
<dbReference type="Pfam" id="PF01895">
    <property type="entry name" value="PhoU"/>
    <property type="match status" value="2"/>
</dbReference>
<feature type="domain" description="PhoU" evidence="9">
    <location>
        <begin position="17"/>
        <end position="104"/>
    </location>
</feature>
<dbReference type="GO" id="GO:0006817">
    <property type="term" value="P:phosphate ion transport"/>
    <property type="evidence" value="ECO:0007669"/>
    <property type="project" value="UniProtKB-KW"/>
</dbReference>
<name>A0A1T4JKN6_9FIRM</name>